<name>A0AAU9JJ43_9CILI</name>
<dbReference type="AlphaFoldDB" id="A0AAU9JJ43"/>
<dbReference type="PROSITE" id="PS51188">
    <property type="entry name" value="ZF_CR"/>
    <property type="match status" value="1"/>
</dbReference>
<dbReference type="GO" id="GO:0051082">
    <property type="term" value="F:unfolded protein binding"/>
    <property type="evidence" value="ECO:0007669"/>
    <property type="project" value="InterPro"/>
</dbReference>
<dbReference type="InterPro" id="IPR008971">
    <property type="entry name" value="HSP40/DnaJ_pept-bd"/>
</dbReference>
<dbReference type="Pfam" id="PF00684">
    <property type="entry name" value="DnaJ_CXXCXGXG"/>
    <property type="match status" value="1"/>
</dbReference>
<feature type="domain" description="CR-type" evidence="8">
    <location>
        <begin position="168"/>
        <end position="246"/>
    </location>
</feature>
<dbReference type="Gene3D" id="2.10.230.10">
    <property type="entry name" value="Heat shock protein DnaJ, cysteine-rich domain"/>
    <property type="match status" value="1"/>
</dbReference>
<feature type="domain" description="J" evidence="7">
    <location>
        <begin position="18"/>
        <end position="82"/>
    </location>
</feature>
<evidence type="ECO:0000259" key="7">
    <source>
        <dbReference type="PROSITE" id="PS50076"/>
    </source>
</evidence>
<comment type="caution">
    <text evidence="9">The sequence shown here is derived from an EMBL/GenBank/DDBJ whole genome shotgun (WGS) entry which is preliminary data.</text>
</comment>
<evidence type="ECO:0000256" key="6">
    <source>
        <dbReference type="PROSITE-ProRule" id="PRU00546"/>
    </source>
</evidence>
<dbReference type="FunFam" id="2.10.230.10:FF:000002">
    <property type="entry name" value="Molecular chaperone DnaJ"/>
    <property type="match status" value="1"/>
</dbReference>
<gene>
    <name evidence="9" type="ORF">BSTOLATCC_MIC37868</name>
</gene>
<dbReference type="GO" id="GO:0009408">
    <property type="term" value="P:response to heat"/>
    <property type="evidence" value="ECO:0007669"/>
    <property type="project" value="InterPro"/>
</dbReference>
<dbReference type="CDD" id="cd10747">
    <property type="entry name" value="DnaJ_C"/>
    <property type="match status" value="1"/>
</dbReference>
<dbReference type="FunFam" id="2.60.260.20:FF:000005">
    <property type="entry name" value="Chaperone protein dnaJ 1, mitochondrial"/>
    <property type="match status" value="1"/>
</dbReference>
<feature type="zinc finger region" description="CR-type" evidence="6">
    <location>
        <begin position="168"/>
        <end position="246"/>
    </location>
</feature>
<dbReference type="Gene3D" id="1.10.287.110">
    <property type="entry name" value="DnaJ domain"/>
    <property type="match status" value="1"/>
</dbReference>
<dbReference type="GO" id="GO:0005737">
    <property type="term" value="C:cytoplasm"/>
    <property type="evidence" value="ECO:0007669"/>
    <property type="project" value="TreeGrafter"/>
</dbReference>
<keyword evidence="1 6" id="KW-0479">Metal-binding</keyword>
<evidence type="ECO:0000256" key="2">
    <source>
        <dbReference type="ARBA" id="ARBA00022737"/>
    </source>
</evidence>
<evidence type="ECO:0000259" key="8">
    <source>
        <dbReference type="PROSITE" id="PS51188"/>
    </source>
</evidence>
<dbReference type="InterPro" id="IPR036410">
    <property type="entry name" value="HSP_DnaJ_Cys-rich_dom_sf"/>
</dbReference>
<protein>
    <submittedName>
        <fullName evidence="9">Uncharacterized protein</fullName>
    </submittedName>
</protein>
<dbReference type="SMART" id="SM00271">
    <property type="entry name" value="DnaJ"/>
    <property type="match status" value="1"/>
</dbReference>
<dbReference type="CDD" id="cd06257">
    <property type="entry name" value="DnaJ"/>
    <property type="match status" value="1"/>
</dbReference>
<keyword evidence="3 6" id="KW-0863">Zinc-finger</keyword>
<dbReference type="Pfam" id="PF01556">
    <property type="entry name" value="DnaJ_C"/>
    <property type="match status" value="1"/>
</dbReference>
<keyword evidence="5" id="KW-0143">Chaperone</keyword>
<keyword evidence="10" id="KW-1185">Reference proteome</keyword>
<dbReference type="InterPro" id="IPR012724">
    <property type="entry name" value="DnaJ"/>
</dbReference>
<dbReference type="InterPro" id="IPR036869">
    <property type="entry name" value="J_dom_sf"/>
</dbReference>
<dbReference type="GO" id="GO:0008270">
    <property type="term" value="F:zinc ion binding"/>
    <property type="evidence" value="ECO:0007669"/>
    <property type="project" value="UniProtKB-KW"/>
</dbReference>
<dbReference type="SUPFAM" id="SSF46565">
    <property type="entry name" value="Chaperone J-domain"/>
    <property type="match status" value="1"/>
</dbReference>
<dbReference type="CDD" id="cd10719">
    <property type="entry name" value="DnaJ_zf"/>
    <property type="match status" value="1"/>
</dbReference>
<dbReference type="InterPro" id="IPR002939">
    <property type="entry name" value="DnaJ_C"/>
</dbReference>
<dbReference type="EMBL" id="CAJZBQ010000037">
    <property type="protein sequence ID" value="CAG9325122.1"/>
    <property type="molecule type" value="Genomic_DNA"/>
</dbReference>
<evidence type="ECO:0000313" key="9">
    <source>
        <dbReference type="EMBL" id="CAG9325122.1"/>
    </source>
</evidence>
<reference evidence="9" key="1">
    <citation type="submission" date="2021-09" db="EMBL/GenBank/DDBJ databases">
        <authorList>
            <consortium name="AG Swart"/>
            <person name="Singh M."/>
            <person name="Singh A."/>
            <person name="Seah K."/>
            <person name="Emmerich C."/>
        </authorList>
    </citation>
    <scope>NUCLEOTIDE SEQUENCE</scope>
    <source>
        <strain evidence="9">ATCC30299</strain>
    </source>
</reference>
<dbReference type="PANTHER" id="PTHR43096:SF52">
    <property type="entry name" value="DNAJ HOMOLOG 1, MITOCHONDRIAL-RELATED"/>
    <property type="match status" value="1"/>
</dbReference>
<evidence type="ECO:0000256" key="4">
    <source>
        <dbReference type="ARBA" id="ARBA00022833"/>
    </source>
</evidence>
<dbReference type="PANTHER" id="PTHR43096">
    <property type="entry name" value="DNAJ HOMOLOG 1, MITOCHONDRIAL-RELATED"/>
    <property type="match status" value="1"/>
</dbReference>
<evidence type="ECO:0000313" key="10">
    <source>
        <dbReference type="Proteomes" id="UP001162131"/>
    </source>
</evidence>
<dbReference type="Proteomes" id="UP001162131">
    <property type="component" value="Unassembled WGS sequence"/>
</dbReference>
<dbReference type="SUPFAM" id="SSF57938">
    <property type="entry name" value="DnaJ/Hsp40 cysteine-rich domain"/>
    <property type="match status" value="1"/>
</dbReference>
<evidence type="ECO:0000256" key="5">
    <source>
        <dbReference type="ARBA" id="ARBA00023186"/>
    </source>
</evidence>
<dbReference type="GO" id="GO:0005524">
    <property type="term" value="F:ATP binding"/>
    <property type="evidence" value="ECO:0007669"/>
    <property type="project" value="InterPro"/>
</dbReference>
<keyword evidence="2" id="KW-0677">Repeat</keyword>
<sequence>MQVFRGFRSSIRLLAKKDYYSILGVPKNASDTDIKKAYFNLAKQYHPDVNKSPDAKAKFAEINNAYETLGTPDKRKTYDATGMTGDEQDQAKQAGFGDFGGFGGFNPFGSGFGGGGGNPFGGGQGFSSFEDIFSEFEGLFGGKKSQKSARGDDIVVGMEISFLEAVQGASKPLVVTKNTTCGTCKGKKIKPGSSPSTCTNCGGKGHVHFQRGPMSIQVACQKCGGTGSIIKEYCSTCRGSGITASKVTETVNIPAGVNSGHTLRMAGKGSSSESGGQAGDILIKVTIKDHPTFQRDGFDIISQVPISISQAILGSSVEVETLYGKVQVKVDPGTNTGDTHKILNHGVPHLPPHNSQKGSHIVKFVLKIPKKLTERQRQLFEMLAHEGV</sequence>
<evidence type="ECO:0000256" key="3">
    <source>
        <dbReference type="ARBA" id="ARBA00022771"/>
    </source>
</evidence>
<dbReference type="GO" id="GO:0042026">
    <property type="term" value="P:protein refolding"/>
    <property type="evidence" value="ECO:0007669"/>
    <property type="project" value="TreeGrafter"/>
</dbReference>
<keyword evidence="4 6" id="KW-0862">Zinc</keyword>
<dbReference type="Pfam" id="PF00226">
    <property type="entry name" value="DnaJ"/>
    <property type="match status" value="1"/>
</dbReference>
<dbReference type="GO" id="GO:0031072">
    <property type="term" value="F:heat shock protein binding"/>
    <property type="evidence" value="ECO:0007669"/>
    <property type="project" value="InterPro"/>
</dbReference>
<organism evidence="9 10">
    <name type="scientific">Blepharisma stoltei</name>
    <dbReference type="NCBI Taxonomy" id="1481888"/>
    <lineage>
        <taxon>Eukaryota</taxon>
        <taxon>Sar</taxon>
        <taxon>Alveolata</taxon>
        <taxon>Ciliophora</taxon>
        <taxon>Postciliodesmatophora</taxon>
        <taxon>Heterotrichea</taxon>
        <taxon>Heterotrichida</taxon>
        <taxon>Blepharismidae</taxon>
        <taxon>Blepharisma</taxon>
    </lineage>
</organism>
<dbReference type="PROSITE" id="PS50076">
    <property type="entry name" value="DNAJ_2"/>
    <property type="match status" value="1"/>
</dbReference>
<dbReference type="HAMAP" id="MF_01152">
    <property type="entry name" value="DnaJ"/>
    <property type="match status" value="1"/>
</dbReference>
<dbReference type="InterPro" id="IPR001305">
    <property type="entry name" value="HSP_DnaJ_Cys-rich_dom"/>
</dbReference>
<dbReference type="InterPro" id="IPR001623">
    <property type="entry name" value="DnaJ_domain"/>
</dbReference>
<accession>A0AAU9JJ43</accession>
<dbReference type="SUPFAM" id="SSF49493">
    <property type="entry name" value="HSP40/DnaJ peptide-binding domain"/>
    <property type="match status" value="2"/>
</dbReference>
<proteinExistence type="inferred from homology"/>
<evidence type="ECO:0000256" key="1">
    <source>
        <dbReference type="ARBA" id="ARBA00022723"/>
    </source>
</evidence>
<dbReference type="PRINTS" id="PR00625">
    <property type="entry name" value="JDOMAIN"/>
</dbReference>
<dbReference type="Gene3D" id="2.60.260.20">
    <property type="entry name" value="Urease metallochaperone UreE, N-terminal domain"/>
    <property type="match status" value="2"/>
</dbReference>